<dbReference type="InterPro" id="IPR001770">
    <property type="entry name" value="G-protein_gamma"/>
</dbReference>
<evidence type="ECO:0000256" key="7">
    <source>
        <dbReference type="ARBA" id="ARBA00023224"/>
    </source>
</evidence>
<sequence length="73" mass="8787">MSGRDRHSVQQVRKTVEQLRRERNMRREPISQRAQDLIQFVRENQRDDVLLLGFPNDKMNPYRPKSSFSCDIL</sequence>
<comment type="function">
    <text evidence="11">Guanine nucleotide-binding proteins (G proteins) are involved as a modulator or transducer in various transmembrane signaling systems. The beta and gamma chains are required for the GTPase activity, for replacement of GDP by GTP, and for G protein-effector interaction.</text>
</comment>
<feature type="domain" description="G protein gamma" evidence="12">
    <location>
        <begin position="5"/>
        <end position="73"/>
    </location>
</feature>
<keyword evidence="5" id="KW-0488">Methylation</keyword>
<evidence type="ECO:0000259" key="12">
    <source>
        <dbReference type="PROSITE" id="PS50058"/>
    </source>
</evidence>
<dbReference type="InterPro" id="IPR015898">
    <property type="entry name" value="G-protein_gamma-like_dom"/>
</dbReference>
<evidence type="ECO:0000313" key="14">
    <source>
        <dbReference type="WBParaSite" id="PSAMB.scaffold3410size18386.g21439.t1"/>
    </source>
</evidence>
<evidence type="ECO:0000256" key="11">
    <source>
        <dbReference type="RuleBase" id="RU004973"/>
    </source>
</evidence>
<dbReference type="Proteomes" id="UP000887566">
    <property type="component" value="Unplaced"/>
</dbReference>
<protein>
    <recommendedName>
        <fullName evidence="3 11">Guanine nucleotide-binding protein subunit gamma</fullName>
    </recommendedName>
</protein>
<organism evidence="13 14">
    <name type="scientific">Plectus sambesii</name>
    <dbReference type="NCBI Taxonomy" id="2011161"/>
    <lineage>
        <taxon>Eukaryota</taxon>
        <taxon>Metazoa</taxon>
        <taxon>Ecdysozoa</taxon>
        <taxon>Nematoda</taxon>
        <taxon>Chromadorea</taxon>
        <taxon>Plectida</taxon>
        <taxon>Plectina</taxon>
        <taxon>Plectoidea</taxon>
        <taxon>Plectidae</taxon>
        <taxon>Plectus</taxon>
    </lineage>
</organism>
<accession>A0A914W7W9</accession>
<keyword evidence="4 11" id="KW-1003">Cell membrane</keyword>
<name>A0A914W7W9_9BILA</name>
<dbReference type="PROSITE" id="PS50058">
    <property type="entry name" value="G_PROTEIN_GAMMA"/>
    <property type="match status" value="1"/>
</dbReference>
<dbReference type="WBParaSite" id="PSAMB.scaffold3410size18386.g21439.t1">
    <property type="protein sequence ID" value="PSAMB.scaffold3410size18386.g21439.t1"/>
    <property type="gene ID" value="PSAMB.scaffold3410size18386.g21439"/>
</dbReference>
<proteinExistence type="inferred from homology"/>
<evidence type="ECO:0000256" key="3">
    <source>
        <dbReference type="ARBA" id="ARBA00016111"/>
    </source>
</evidence>
<dbReference type="PANTHER" id="PTHR13809">
    <property type="entry name" value="GUANINE NUCLEOTIDE-BINDING PROTEIN GAMMA SUBUNIT"/>
    <property type="match status" value="1"/>
</dbReference>
<reference evidence="14" key="1">
    <citation type="submission" date="2022-11" db="UniProtKB">
        <authorList>
            <consortium name="WormBaseParasite"/>
        </authorList>
    </citation>
    <scope>IDENTIFICATION</scope>
</reference>
<comment type="subcellular location">
    <subcellularLocation>
        <location evidence="1 11">Cell membrane</location>
        <topology evidence="1 11">Lipid-anchor</topology>
        <orientation evidence="1 11">Cytoplasmic side</orientation>
    </subcellularLocation>
</comment>
<comment type="subunit">
    <text evidence="11">G proteins are composed of 3 units; alpha, beta and gamma.</text>
</comment>
<evidence type="ECO:0000256" key="8">
    <source>
        <dbReference type="ARBA" id="ARBA00023288"/>
    </source>
</evidence>
<dbReference type="CDD" id="cd00068">
    <property type="entry name" value="GGL"/>
    <property type="match status" value="1"/>
</dbReference>
<dbReference type="SUPFAM" id="SSF48670">
    <property type="entry name" value="Transducin (heterotrimeric G protein), gamma chain"/>
    <property type="match status" value="1"/>
</dbReference>
<comment type="subunit">
    <text evidence="10">G proteins are composed of 3 units, alpha, beta and gamma. Interacts with gpb-1 and gpb-2.</text>
</comment>
<dbReference type="SMART" id="SM00224">
    <property type="entry name" value="GGL"/>
    <property type="match status" value="1"/>
</dbReference>
<evidence type="ECO:0000256" key="2">
    <source>
        <dbReference type="ARBA" id="ARBA00007431"/>
    </source>
</evidence>
<keyword evidence="9" id="KW-0636">Prenylation</keyword>
<evidence type="ECO:0000256" key="6">
    <source>
        <dbReference type="ARBA" id="ARBA00023136"/>
    </source>
</evidence>
<dbReference type="SMART" id="SM01224">
    <property type="entry name" value="G_gamma"/>
    <property type="match status" value="1"/>
</dbReference>
<evidence type="ECO:0000313" key="13">
    <source>
        <dbReference type="Proteomes" id="UP000887566"/>
    </source>
</evidence>
<comment type="similarity">
    <text evidence="2 11">Belongs to the G protein gamma family.</text>
</comment>
<dbReference type="AlphaFoldDB" id="A0A914W7W9"/>
<keyword evidence="7 11" id="KW-0807">Transducer</keyword>
<dbReference type="FunFam" id="4.10.260.10:FF:000001">
    <property type="entry name" value="Guanine nucleotide-binding protein subunit gamma"/>
    <property type="match status" value="1"/>
</dbReference>
<dbReference type="Gene3D" id="4.10.260.10">
    <property type="entry name" value="Transducin (heterotrimeric G protein), gamma chain"/>
    <property type="match status" value="1"/>
</dbReference>
<evidence type="ECO:0000256" key="9">
    <source>
        <dbReference type="ARBA" id="ARBA00023289"/>
    </source>
</evidence>
<evidence type="ECO:0000256" key="4">
    <source>
        <dbReference type="ARBA" id="ARBA00022475"/>
    </source>
</evidence>
<dbReference type="Pfam" id="PF00631">
    <property type="entry name" value="G-gamma"/>
    <property type="match status" value="1"/>
</dbReference>
<keyword evidence="13" id="KW-1185">Reference proteome</keyword>
<keyword evidence="8 11" id="KW-0449">Lipoprotein</keyword>
<dbReference type="GO" id="GO:0031681">
    <property type="term" value="F:G-protein beta-subunit binding"/>
    <property type="evidence" value="ECO:0007669"/>
    <property type="project" value="InterPro"/>
</dbReference>
<evidence type="ECO:0000256" key="1">
    <source>
        <dbReference type="ARBA" id="ARBA00004342"/>
    </source>
</evidence>
<dbReference type="PRINTS" id="PR00321">
    <property type="entry name" value="GPROTEING"/>
</dbReference>
<dbReference type="InterPro" id="IPR036284">
    <property type="entry name" value="GGL_sf"/>
</dbReference>
<keyword evidence="6 11" id="KW-0472">Membrane</keyword>
<dbReference type="GO" id="GO:0007186">
    <property type="term" value="P:G protein-coupled receptor signaling pathway"/>
    <property type="evidence" value="ECO:0007669"/>
    <property type="project" value="InterPro"/>
</dbReference>
<evidence type="ECO:0000256" key="10">
    <source>
        <dbReference type="ARBA" id="ARBA00062735"/>
    </source>
</evidence>
<dbReference type="GO" id="GO:0005834">
    <property type="term" value="C:heterotrimeric G-protein complex"/>
    <property type="evidence" value="ECO:0007669"/>
    <property type="project" value="InterPro"/>
</dbReference>
<evidence type="ECO:0000256" key="5">
    <source>
        <dbReference type="ARBA" id="ARBA00022481"/>
    </source>
</evidence>